<dbReference type="GO" id="GO:0030133">
    <property type="term" value="C:transport vesicle"/>
    <property type="evidence" value="ECO:0007669"/>
    <property type="project" value="InterPro"/>
</dbReference>
<dbReference type="GO" id="GO:0043005">
    <property type="term" value="C:neuron projection"/>
    <property type="evidence" value="ECO:0007669"/>
    <property type="project" value="TreeGrafter"/>
</dbReference>
<dbReference type="EMBL" id="LNIX01000001">
    <property type="protein sequence ID" value="OXA62970.1"/>
    <property type="molecule type" value="Genomic_DNA"/>
</dbReference>
<organism evidence="3 4">
    <name type="scientific">Folsomia candida</name>
    <name type="common">Springtail</name>
    <dbReference type="NCBI Taxonomy" id="158441"/>
    <lineage>
        <taxon>Eukaryota</taxon>
        <taxon>Metazoa</taxon>
        <taxon>Ecdysozoa</taxon>
        <taxon>Arthropoda</taxon>
        <taxon>Hexapoda</taxon>
        <taxon>Collembola</taxon>
        <taxon>Entomobryomorpha</taxon>
        <taxon>Isotomoidea</taxon>
        <taxon>Isotomidae</taxon>
        <taxon>Proisotominae</taxon>
        <taxon>Folsomia</taxon>
    </lineage>
</organism>
<dbReference type="OrthoDB" id="8197250at2759"/>
<sequence length="261" mass="28500">MGRKKESKPLLSNLGGGGQSSSSQGTQYIVRKIHKGRTVKPKLSSVSELSGGEGSHGAGKEMSKTKCLEKDVDESMQQSENAKFTDEGKPSSHSFGVRSYLHQFYETVNSSNTSGQEEEYHYLIHPKGRRCGALWFKIGLIVGTTLFLLGAVAIVIGYAIPKQKVILGRSGDLEIVNTEAHLFNENLDRCKLIGLAGFCSGGLVLVISLLAPTFTSTYWEDDPAIEPFRVSISPNLVTENEPKSPIPVTEKIKCIQPVWTE</sequence>
<evidence type="ECO:0000256" key="2">
    <source>
        <dbReference type="SAM" id="Phobius"/>
    </source>
</evidence>
<dbReference type="InterPro" id="IPR024883">
    <property type="entry name" value="Neurensin"/>
</dbReference>
<dbReference type="Proteomes" id="UP000198287">
    <property type="component" value="Unassembled WGS sequence"/>
</dbReference>
<evidence type="ECO:0000256" key="1">
    <source>
        <dbReference type="SAM" id="MobiDB-lite"/>
    </source>
</evidence>
<accession>A0A226F0S3</accession>
<feature type="compositionally biased region" description="Basic residues" evidence="1">
    <location>
        <begin position="31"/>
        <end position="40"/>
    </location>
</feature>
<evidence type="ECO:0000313" key="3">
    <source>
        <dbReference type="EMBL" id="OXA62970.1"/>
    </source>
</evidence>
<comment type="caution">
    <text evidence="3">The sequence shown here is derived from an EMBL/GenBank/DDBJ whole genome shotgun (WGS) entry which is preliminary data.</text>
</comment>
<dbReference type="GO" id="GO:0007399">
    <property type="term" value="P:nervous system development"/>
    <property type="evidence" value="ECO:0007669"/>
    <property type="project" value="TreeGrafter"/>
</dbReference>
<dbReference type="PANTHER" id="PTHR14796">
    <property type="entry name" value="NEURENSIN 1-RELATED"/>
    <property type="match status" value="1"/>
</dbReference>
<keyword evidence="4" id="KW-1185">Reference proteome</keyword>
<dbReference type="OMA" id="ASIWEHE"/>
<keyword evidence="2" id="KW-1133">Transmembrane helix</keyword>
<dbReference type="Pfam" id="PF14927">
    <property type="entry name" value="Neurensin"/>
    <property type="match status" value="1"/>
</dbReference>
<keyword evidence="2" id="KW-0472">Membrane</keyword>
<dbReference type="STRING" id="158441.A0A226F0S3"/>
<protein>
    <submittedName>
        <fullName evidence="3">Neurensin-1</fullName>
    </submittedName>
</protein>
<dbReference type="AlphaFoldDB" id="A0A226F0S3"/>
<feature type="transmembrane region" description="Helical" evidence="2">
    <location>
        <begin position="192"/>
        <end position="211"/>
    </location>
</feature>
<reference evidence="3 4" key="1">
    <citation type="submission" date="2015-12" db="EMBL/GenBank/DDBJ databases">
        <title>The genome of Folsomia candida.</title>
        <authorList>
            <person name="Faddeeva A."/>
            <person name="Derks M.F."/>
            <person name="Anvar Y."/>
            <person name="Smit S."/>
            <person name="Van Straalen N."/>
            <person name="Roelofs D."/>
        </authorList>
    </citation>
    <scope>NUCLEOTIDE SEQUENCE [LARGE SCALE GENOMIC DNA]</scope>
    <source>
        <strain evidence="3 4">VU population</strain>
        <tissue evidence="3">Whole body</tissue>
    </source>
</reference>
<gene>
    <name evidence="3" type="ORF">Fcan01_02000</name>
</gene>
<feature type="transmembrane region" description="Helical" evidence="2">
    <location>
        <begin position="134"/>
        <end position="160"/>
    </location>
</feature>
<name>A0A226F0S3_FOLCA</name>
<dbReference type="PANTHER" id="PTHR14796:SF3">
    <property type="entry name" value="NEURENSIN 1-LIKE-RELATED"/>
    <property type="match status" value="1"/>
</dbReference>
<dbReference type="GO" id="GO:0043025">
    <property type="term" value="C:neuronal cell body"/>
    <property type="evidence" value="ECO:0007669"/>
    <property type="project" value="TreeGrafter"/>
</dbReference>
<evidence type="ECO:0000313" key="4">
    <source>
        <dbReference type="Proteomes" id="UP000198287"/>
    </source>
</evidence>
<keyword evidence="2" id="KW-0812">Transmembrane</keyword>
<feature type="region of interest" description="Disordered" evidence="1">
    <location>
        <begin position="1"/>
        <end position="64"/>
    </location>
</feature>
<proteinExistence type="predicted"/>